<dbReference type="Pfam" id="PF08327">
    <property type="entry name" value="AHSA1"/>
    <property type="match status" value="1"/>
</dbReference>
<dbReference type="SUPFAM" id="SSF55961">
    <property type="entry name" value="Bet v1-like"/>
    <property type="match status" value="1"/>
</dbReference>
<dbReference type="InterPro" id="IPR013538">
    <property type="entry name" value="ASHA1/2-like_C"/>
</dbReference>
<comment type="caution">
    <text evidence="3">The sequence shown here is derived from an EMBL/GenBank/DDBJ whole genome shotgun (WGS) entry which is preliminary data.</text>
</comment>
<dbReference type="EMBL" id="SJST01000003">
    <property type="protein sequence ID" value="TCD14239.1"/>
    <property type="molecule type" value="Genomic_DNA"/>
</dbReference>
<dbReference type="Gene3D" id="3.30.530.20">
    <property type="match status" value="1"/>
</dbReference>
<proteinExistence type="inferred from homology"/>
<dbReference type="AlphaFoldDB" id="A0A4R0PD45"/>
<comment type="similarity">
    <text evidence="1">Belongs to the AHA1 family.</text>
</comment>
<organism evidence="3 4">
    <name type="scientific">Oricola cellulosilytica</name>
    <dbReference type="NCBI Taxonomy" id="1429082"/>
    <lineage>
        <taxon>Bacteria</taxon>
        <taxon>Pseudomonadati</taxon>
        <taxon>Pseudomonadota</taxon>
        <taxon>Alphaproteobacteria</taxon>
        <taxon>Hyphomicrobiales</taxon>
        <taxon>Ahrensiaceae</taxon>
        <taxon>Oricola</taxon>
    </lineage>
</organism>
<name>A0A4R0PD45_9HYPH</name>
<evidence type="ECO:0000259" key="2">
    <source>
        <dbReference type="Pfam" id="PF08327"/>
    </source>
</evidence>
<protein>
    <recommendedName>
        <fullName evidence="2">Activator of Hsp90 ATPase homologue 1/2-like C-terminal domain-containing protein</fullName>
    </recommendedName>
</protein>
<dbReference type="OrthoDB" id="9805228at2"/>
<evidence type="ECO:0000313" key="4">
    <source>
        <dbReference type="Proteomes" id="UP000291301"/>
    </source>
</evidence>
<dbReference type="Proteomes" id="UP000291301">
    <property type="component" value="Unassembled WGS sequence"/>
</dbReference>
<evidence type="ECO:0000256" key="1">
    <source>
        <dbReference type="ARBA" id="ARBA00006817"/>
    </source>
</evidence>
<dbReference type="InterPro" id="IPR023393">
    <property type="entry name" value="START-like_dom_sf"/>
</dbReference>
<dbReference type="CDD" id="cd08897">
    <property type="entry name" value="SRPBCC_CalC_Aha1-like_4"/>
    <property type="match status" value="1"/>
</dbReference>
<reference evidence="3 4" key="1">
    <citation type="journal article" date="2015" name="Antonie Van Leeuwenhoek">
        <title>Oricola cellulosilytica gen. nov., sp. nov., a cellulose-degrading bacterium of the family Phyllobacteriaceae isolated from surface seashore water, and emended descriptions of Mesorhizobium loti and Phyllobacterium myrsinacearum.</title>
        <authorList>
            <person name="Hameed A."/>
            <person name="Shahina M."/>
            <person name="Lai W.A."/>
            <person name="Lin S.Y."/>
            <person name="Young L.S."/>
            <person name="Liu Y.C."/>
            <person name="Hsu Y.H."/>
            <person name="Young C.C."/>
        </authorList>
    </citation>
    <scope>NUCLEOTIDE SEQUENCE [LARGE SCALE GENOMIC DNA]</scope>
    <source>
        <strain evidence="3 4">KCTC 52183</strain>
    </source>
</reference>
<sequence length="152" mass="17104">MSADRGVTQPRKGLKVTTQKIAVETNVSAPVDAVWRAYTDPEAIMHWNAASDDWHTTAATVDLREGGAFSSRMEAKDGSMGFDFAGTYTRVIEHELIEYTFGDRAAKVEFLPEKDRVRVRVTFDAETTHSVEQQRDGWQAILDNFTRYVKAS</sequence>
<keyword evidence="4" id="KW-1185">Reference proteome</keyword>
<evidence type="ECO:0000313" key="3">
    <source>
        <dbReference type="EMBL" id="TCD14239.1"/>
    </source>
</evidence>
<gene>
    <name evidence="3" type="ORF">E0D97_09160</name>
</gene>
<feature type="domain" description="Activator of Hsp90 ATPase homologue 1/2-like C-terminal" evidence="2">
    <location>
        <begin position="29"/>
        <end position="149"/>
    </location>
</feature>
<accession>A0A4R0PD45</accession>